<gene>
    <name evidence="1" type="ORF">PQO03_10875</name>
</gene>
<evidence type="ECO:0000313" key="2">
    <source>
        <dbReference type="Proteomes" id="UP001214250"/>
    </source>
</evidence>
<dbReference type="InterPro" id="IPR036641">
    <property type="entry name" value="HPT_dom_sf"/>
</dbReference>
<evidence type="ECO:0008006" key="3">
    <source>
        <dbReference type="Google" id="ProtNLM"/>
    </source>
</evidence>
<dbReference type="Proteomes" id="UP001214250">
    <property type="component" value="Chromosome 1"/>
</dbReference>
<dbReference type="Gene3D" id="1.20.120.160">
    <property type="entry name" value="HPT domain"/>
    <property type="match status" value="1"/>
</dbReference>
<protein>
    <recommendedName>
        <fullName evidence="3">HPt domain-containing protein</fullName>
    </recommendedName>
</protein>
<dbReference type="SUPFAM" id="SSF47226">
    <property type="entry name" value="Histidine-containing phosphotransfer domain, HPT domain"/>
    <property type="match status" value="1"/>
</dbReference>
<proteinExistence type="predicted"/>
<dbReference type="EMBL" id="CP117811">
    <property type="protein sequence ID" value="WDE96211.1"/>
    <property type="molecule type" value="Genomic_DNA"/>
</dbReference>
<evidence type="ECO:0000313" key="1">
    <source>
        <dbReference type="EMBL" id="WDE96211.1"/>
    </source>
</evidence>
<name>A0ABY7VQU0_9BACT</name>
<reference evidence="1 2" key="1">
    <citation type="submission" date="2023-02" db="EMBL/GenBank/DDBJ databases">
        <title>Genome sequence of Lentisphaera profundi SAORIC-696.</title>
        <authorList>
            <person name="Kim e."/>
            <person name="Cho J.-C."/>
            <person name="Choi A."/>
            <person name="Kang I."/>
        </authorList>
    </citation>
    <scope>NUCLEOTIDE SEQUENCE [LARGE SCALE GENOMIC DNA]</scope>
    <source>
        <strain evidence="1 2">SAORIC-696</strain>
    </source>
</reference>
<accession>A0ABY7VQU0</accession>
<organism evidence="1 2">
    <name type="scientific">Lentisphaera profundi</name>
    <dbReference type="NCBI Taxonomy" id="1658616"/>
    <lineage>
        <taxon>Bacteria</taxon>
        <taxon>Pseudomonadati</taxon>
        <taxon>Lentisphaerota</taxon>
        <taxon>Lentisphaeria</taxon>
        <taxon>Lentisphaerales</taxon>
        <taxon>Lentisphaeraceae</taxon>
        <taxon>Lentisphaera</taxon>
    </lineage>
</organism>
<sequence>MINLETLNVEQGVKYTNDNLDLYQRILVDFYKDYHDAYEKLEHLSINDIDNCHILAHSLKSLTAILGSEELPPLFYGIEMASKEKSADLASRIEAVKAPFTRVLNELEEKGFC</sequence>
<dbReference type="RefSeq" id="WP_274150287.1">
    <property type="nucleotide sequence ID" value="NZ_CP117811.1"/>
</dbReference>
<keyword evidence="2" id="KW-1185">Reference proteome</keyword>